<dbReference type="InterPro" id="IPR016047">
    <property type="entry name" value="M23ase_b-sheet_dom"/>
</dbReference>
<dbReference type="InterPro" id="IPR050570">
    <property type="entry name" value="Cell_wall_metabolism_enzyme"/>
</dbReference>
<dbReference type="InterPro" id="IPR011055">
    <property type="entry name" value="Dup_hybrid_motif"/>
</dbReference>
<keyword evidence="4" id="KW-1185">Reference proteome</keyword>
<gene>
    <name evidence="3" type="ORF">LVY65_07250</name>
</gene>
<feature type="domain" description="M23ase beta-sheet core" evidence="2">
    <location>
        <begin position="377"/>
        <end position="472"/>
    </location>
</feature>
<dbReference type="CDD" id="cd12797">
    <property type="entry name" value="M23_peptidase"/>
    <property type="match status" value="1"/>
</dbReference>
<dbReference type="RefSeq" id="WP_235067355.1">
    <property type="nucleotide sequence ID" value="NZ_JAKFGM010000002.1"/>
</dbReference>
<dbReference type="Gene3D" id="3.10.450.350">
    <property type="match status" value="1"/>
</dbReference>
<comment type="caution">
    <text evidence="3">The sequence shown here is derived from an EMBL/GenBank/DDBJ whole genome shotgun (WGS) entry which is preliminary data.</text>
</comment>
<accession>A0A9X1QLR7</accession>
<keyword evidence="1" id="KW-0732">Signal</keyword>
<dbReference type="GO" id="GO:0004222">
    <property type="term" value="F:metalloendopeptidase activity"/>
    <property type="evidence" value="ECO:0007669"/>
    <property type="project" value="TreeGrafter"/>
</dbReference>
<proteinExistence type="predicted"/>
<name>A0A9X1QLR7_9SPHN</name>
<sequence>MTMAPVAEESRGVDFLDGGSALLDMRAEWRNVGGAAALAPVRSSGPGFGRRRRRWRDIDLVVDLGEDVLSRRWWRGVATLTLLCATVAFIAPAPFEPLPAAPADRVSAADAMQYRDIAISPLGAGSRTGGRMAANGLVEPLSQAPDRPNIELFAKLGSGDSVAGLLARAGVSYAEAGEAARLIGSAVPGGVIPGTSFAILLGRRSPSGVRPIERIALRAGLDLNVALTAGADGFKLTTTRIAIDNTPLRIRGRVGDGLYWALRASGVSPQAAGEYLRALASQIDVGGQVGPDDRFDLIISNRRAATGESQEGPLLFAAIERAGASDVKLMKWTVDGRTDWVDANDAGRQVSAMVWPVAARITSGFGIRIHPILRFARFHRGIDFGAHYGAPIVAASDGRVTGAGWAGGYGQQVRIAHAGGISTSYSHMSRIIAAPGSFVRQGQLIGYVGSSGLSTGPHLHYEVLRNGAAVNPLGVRFASRALLEGQQLERFKARLAQLMAIGTQAPPAQPKG</sequence>
<dbReference type="AlphaFoldDB" id="A0A9X1QLR7"/>
<evidence type="ECO:0000259" key="2">
    <source>
        <dbReference type="Pfam" id="PF01551"/>
    </source>
</evidence>
<dbReference type="PANTHER" id="PTHR21666">
    <property type="entry name" value="PEPTIDASE-RELATED"/>
    <property type="match status" value="1"/>
</dbReference>
<reference evidence="3" key="1">
    <citation type="submission" date="2022-01" db="EMBL/GenBank/DDBJ databases">
        <authorList>
            <person name="Jo J.-H."/>
            <person name="Im W.-T."/>
        </authorList>
    </citation>
    <scope>NUCLEOTIDE SEQUENCE</scope>
    <source>
        <strain evidence="3">G124</strain>
    </source>
</reference>
<evidence type="ECO:0000256" key="1">
    <source>
        <dbReference type="ARBA" id="ARBA00022729"/>
    </source>
</evidence>
<dbReference type="Proteomes" id="UP001139410">
    <property type="component" value="Unassembled WGS sequence"/>
</dbReference>
<dbReference type="Pfam" id="PF01551">
    <property type="entry name" value="Peptidase_M23"/>
    <property type="match status" value="1"/>
</dbReference>
<evidence type="ECO:0000313" key="3">
    <source>
        <dbReference type="EMBL" id="MCF2514859.1"/>
    </source>
</evidence>
<protein>
    <submittedName>
        <fullName evidence="3">M23 family metallopeptidase</fullName>
    </submittedName>
</protein>
<dbReference type="PANTHER" id="PTHR21666:SF289">
    <property type="entry name" value="L-ALA--D-GLU ENDOPEPTIDASE"/>
    <property type="match status" value="1"/>
</dbReference>
<evidence type="ECO:0000313" key="4">
    <source>
        <dbReference type="Proteomes" id="UP001139410"/>
    </source>
</evidence>
<dbReference type="SUPFAM" id="SSF51261">
    <property type="entry name" value="Duplicated hybrid motif"/>
    <property type="match status" value="1"/>
</dbReference>
<organism evidence="3 4">
    <name type="scientific">Sphingomonas cremea</name>
    <dbReference type="NCBI Taxonomy" id="2904799"/>
    <lineage>
        <taxon>Bacteria</taxon>
        <taxon>Pseudomonadati</taxon>
        <taxon>Pseudomonadota</taxon>
        <taxon>Alphaproteobacteria</taxon>
        <taxon>Sphingomonadales</taxon>
        <taxon>Sphingomonadaceae</taxon>
        <taxon>Sphingomonas</taxon>
    </lineage>
</organism>
<dbReference type="FunFam" id="2.70.70.10:FF:000006">
    <property type="entry name" value="M23 family peptidase"/>
    <property type="match status" value="1"/>
</dbReference>
<dbReference type="EMBL" id="JAKFGM010000002">
    <property type="protein sequence ID" value="MCF2514859.1"/>
    <property type="molecule type" value="Genomic_DNA"/>
</dbReference>
<dbReference type="Gene3D" id="2.70.70.10">
    <property type="entry name" value="Glucose Permease (Domain IIA)"/>
    <property type="match status" value="1"/>
</dbReference>